<keyword evidence="3" id="KW-0813">Transport</keyword>
<evidence type="ECO:0000256" key="7">
    <source>
        <dbReference type="ARBA" id="ARBA00023114"/>
    </source>
</evidence>
<gene>
    <name evidence="11" type="ORF">J5V48_05270</name>
</gene>
<dbReference type="EMBL" id="JAGFNY010000014">
    <property type="protein sequence ID" value="MBW7570302.1"/>
    <property type="molecule type" value="Genomic_DNA"/>
</dbReference>
<evidence type="ECO:0000256" key="2">
    <source>
        <dbReference type="ARBA" id="ARBA00007055"/>
    </source>
</evidence>
<sequence length="437" mass="48556">MSAQTFAAPAEFNGYMRSGVMHGKSAFGTRSQATKVGRLGNQNDTFGEMQITGDIAKVDDTVWSVSTMFTVSGDGKENNWDSNIANRQCYAQVKGFLDKDSTLWVGKKYVNREDVHITDFYYYNISGHGVGIDNLTLGSGKLNLAWTRHDGGYNAKLQNGYTDETVYELDSEKGGTKESKKSKNQPTKSRINNFDARYSFPVWDGATLQLGATYLNAERDKNGSNDLFTWADGEEVKDGLNLSAELTLNVLGGFNKTVLQSFSGASAKDASLDGTSSELYNDEGQGWRFMNFGNVYFTEDFGMFHQFVYAYNSGTKSRDHFRGVSAVVRPYYRLTKMTKIVAEVGAFDEKEYGTLEVGKAQSKVSKHGAKYTLAYAISPNAGDFWQRPEIRFYVSHISTSSNLSLNQTEFGAAPELKNGEGRMTSDNMFGVQVEAWW</sequence>
<keyword evidence="9" id="KW-0998">Cell outer membrane</keyword>
<dbReference type="SUPFAM" id="SSF56935">
    <property type="entry name" value="Porins"/>
    <property type="match status" value="1"/>
</dbReference>
<dbReference type="Gene3D" id="2.40.170.10">
    <property type="entry name" value="Porin, LamB type"/>
    <property type="match status" value="1"/>
</dbReference>
<feature type="region of interest" description="Disordered" evidence="10">
    <location>
        <begin position="168"/>
        <end position="189"/>
    </location>
</feature>
<comment type="similarity">
    <text evidence="2">Belongs to the porin LamB (TC 1.B.3) family.</text>
</comment>
<name>A0ABS7DGQ9_9GAMM</name>
<keyword evidence="7" id="KW-0626">Porin</keyword>
<evidence type="ECO:0000256" key="9">
    <source>
        <dbReference type="ARBA" id="ARBA00023237"/>
    </source>
</evidence>
<dbReference type="InterPro" id="IPR003192">
    <property type="entry name" value="Porin_LamB"/>
</dbReference>
<comment type="caution">
    <text evidence="11">The sequence shown here is derived from an EMBL/GenBank/DDBJ whole genome shotgun (WGS) entry which is preliminary data.</text>
</comment>
<protein>
    <submittedName>
        <fullName evidence="11">Carbohydrate porin</fullName>
    </submittedName>
</protein>
<comment type="subcellular location">
    <subcellularLocation>
        <location evidence="1">Cell outer membrane</location>
        <topology evidence="1">Multi-pass membrane protein</topology>
    </subcellularLocation>
</comment>
<evidence type="ECO:0000256" key="6">
    <source>
        <dbReference type="ARBA" id="ARBA00023065"/>
    </source>
</evidence>
<evidence type="ECO:0000256" key="10">
    <source>
        <dbReference type="SAM" id="MobiDB-lite"/>
    </source>
</evidence>
<dbReference type="Pfam" id="PF02264">
    <property type="entry name" value="LamB"/>
    <property type="match status" value="1"/>
</dbReference>
<organism evidence="11 12">
    <name type="scientific">Succinivibrio faecicola</name>
    <dbReference type="NCBI Taxonomy" id="2820300"/>
    <lineage>
        <taxon>Bacteria</taxon>
        <taxon>Pseudomonadati</taxon>
        <taxon>Pseudomonadota</taxon>
        <taxon>Gammaproteobacteria</taxon>
        <taxon>Aeromonadales</taxon>
        <taxon>Succinivibrionaceae</taxon>
        <taxon>Succinivibrio</taxon>
    </lineage>
</organism>
<dbReference type="InterPro" id="IPR036998">
    <property type="entry name" value="Porin_LamB_sf"/>
</dbReference>
<evidence type="ECO:0000256" key="1">
    <source>
        <dbReference type="ARBA" id="ARBA00004571"/>
    </source>
</evidence>
<dbReference type="InterPro" id="IPR050286">
    <property type="entry name" value="G_neg_Bact_CarbUptk_Porin"/>
</dbReference>
<evidence type="ECO:0000256" key="5">
    <source>
        <dbReference type="ARBA" id="ARBA00022692"/>
    </source>
</evidence>
<reference evidence="11 12" key="1">
    <citation type="submission" date="2021-03" db="EMBL/GenBank/DDBJ databases">
        <title>Succinivibrio sp. nov. isolated from feces of cow.</title>
        <authorList>
            <person name="Choi J.-Y."/>
        </authorList>
    </citation>
    <scope>NUCLEOTIDE SEQUENCE [LARGE SCALE GENOMIC DNA]</scope>
    <source>
        <strain evidence="11 12">AGMB01872</strain>
    </source>
</reference>
<feature type="compositionally biased region" description="Basic and acidic residues" evidence="10">
    <location>
        <begin position="170"/>
        <end position="181"/>
    </location>
</feature>
<evidence type="ECO:0000256" key="3">
    <source>
        <dbReference type="ARBA" id="ARBA00022448"/>
    </source>
</evidence>
<evidence type="ECO:0000313" key="12">
    <source>
        <dbReference type="Proteomes" id="UP000731465"/>
    </source>
</evidence>
<dbReference type="PANTHER" id="PTHR38762:SF1">
    <property type="entry name" value="CRYPTIC OUTER MEMBRANE PORIN BGLH-RELATED"/>
    <property type="match status" value="1"/>
</dbReference>
<keyword evidence="8" id="KW-0472">Membrane</keyword>
<keyword evidence="12" id="KW-1185">Reference proteome</keyword>
<proteinExistence type="inferred from homology"/>
<dbReference type="PANTHER" id="PTHR38762">
    <property type="entry name" value="CRYPTIC OUTER MEMBRANE PORIN BGLH-RELATED"/>
    <property type="match status" value="1"/>
</dbReference>
<evidence type="ECO:0000313" key="11">
    <source>
        <dbReference type="EMBL" id="MBW7570302.1"/>
    </source>
</evidence>
<dbReference type="Proteomes" id="UP000731465">
    <property type="component" value="Unassembled WGS sequence"/>
</dbReference>
<keyword evidence="5" id="KW-0812">Transmembrane</keyword>
<evidence type="ECO:0000256" key="4">
    <source>
        <dbReference type="ARBA" id="ARBA00022452"/>
    </source>
</evidence>
<evidence type="ECO:0000256" key="8">
    <source>
        <dbReference type="ARBA" id="ARBA00023136"/>
    </source>
</evidence>
<accession>A0ABS7DGQ9</accession>
<dbReference type="RefSeq" id="WP_219937525.1">
    <property type="nucleotide sequence ID" value="NZ_JAGFNY010000014.1"/>
</dbReference>
<keyword evidence="4" id="KW-1134">Transmembrane beta strand</keyword>
<keyword evidence="6" id="KW-0406">Ion transport</keyword>